<organism evidence="2 3">
    <name type="scientific">Wenzhouxiangella sediminis</name>
    <dbReference type="NCBI Taxonomy" id="1792836"/>
    <lineage>
        <taxon>Bacteria</taxon>
        <taxon>Pseudomonadati</taxon>
        <taxon>Pseudomonadota</taxon>
        <taxon>Gammaproteobacteria</taxon>
        <taxon>Chromatiales</taxon>
        <taxon>Wenzhouxiangellaceae</taxon>
        <taxon>Wenzhouxiangella</taxon>
    </lineage>
</organism>
<comment type="caution">
    <text evidence="2">The sequence shown here is derived from an EMBL/GenBank/DDBJ whole genome shotgun (WGS) entry which is preliminary data.</text>
</comment>
<dbReference type="AlphaFoldDB" id="A0A3E1K701"/>
<dbReference type="EMBL" id="QUZK01000041">
    <property type="protein sequence ID" value="RFF29816.1"/>
    <property type="molecule type" value="Genomic_DNA"/>
</dbReference>
<name>A0A3E1K701_9GAMM</name>
<feature type="transmembrane region" description="Helical" evidence="1">
    <location>
        <begin position="82"/>
        <end position="105"/>
    </location>
</feature>
<proteinExistence type="predicted"/>
<evidence type="ECO:0000313" key="2">
    <source>
        <dbReference type="EMBL" id="RFF29816.1"/>
    </source>
</evidence>
<sequence length="123" mass="13165">MKAGKASTGTAMTEARDHCPDCGHKLHPQELEALFSGSKLDCWYCTAPLKARAQGHLGFLTQTAVAMIPLVDSLMGNDPPEWLGFALAGLIVLAIQVLPPGLVHGAPWVRIVNRKAQTALPQE</sequence>
<protein>
    <submittedName>
        <fullName evidence="2">Uncharacterized protein</fullName>
    </submittedName>
</protein>
<keyword evidence="1" id="KW-0812">Transmembrane</keyword>
<reference evidence="2 3" key="1">
    <citation type="submission" date="2018-08" db="EMBL/GenBank/DDBJ databases">
        <title>Wenzhouxiangella salilacus sp. nov., a novel bacterium isolated from a saline lake in Xinjiang Province, China.</title>
        <authorList>
            <person name="Han S."/>
        </authorList>
    </citation>
    <scope>NUCLEOTIDE SEQUENCE [LARGE SCALE GENOMIC DNA]</scope>
    <source>
        <strain evidence="2 3">XDB06</strain>
    </source>
</reference>
<keyword evidence="1" id="KW-0472">Membrane</keyword>
<evidence type="ECO:0000256" key="1">
    <source>
        <dbReference type="SAM" id="Phobius"/>
    </source>
</evidence>
<accession>A0A3E1K701</accession>
<keyword evidence="1" id="KW-1133">Transmembrane helix</keyword>
<gene>
    <name evidence="2" type="ORF">DZC52_10220</name>
</gene>
<keyword evidence="3" id="KW-1185">Reference proteome</keyword>
<evidence type="ECO:0000313" key="3">
    <source>
        <dbReference type="Proteomes" id="UP000260351"/>
    </source>
</evidence>
<dbReference type="Proteomes" id="UP000260351">
    <property type="component" value="Unassembled WGS sequence"/>
</dbReference>